<evidence type="ECO:0000256" key="1">
    <source>
        <dbReference type="ARBA" id="ARBA00004127"/>
    </source>
</evidence>
<dbReference type="InterPro" id="IPR003807">
    <property type="entry name" value="DUF202"/>
</dbReference>
<dbReference type="InParanoid" id="C3ZL76"/>
<organism>
    <name type="scientific">Branchiostoma floridae</name>
    <name type="common">Florida lancelet</name>
    <name type="synonym">Amphioxus</name>
    <dbReference type="NCBI Taxonomy" id="7739"/>
    <lineage>
        <taxon>Eukaryota</taxon>
        <taxon>Metazoa</taxon>
        <taxon>Chordata</taxon>
        <taxon>Cephalochordata</taxon>
        <taxon>Leptocardii</taxon>
        <taxon>Amphioxiformes</taxon>
        <taxon>Branchiostomatidae</taxon>
        <taxon>Branchiostoma</taxon>
    </lineage>
</organism>
<feature type="transmembrane region" description="Helical" evidence="5">
    <location>
        <begin position="276"/>
        <end position="298"/>
    </location>
</feature>
<evidence type="ECO:0000256" key="5">
    <source>
        <dbReference type="SAM" id="Phobius"/>
    </source>
</evidence>
<keyword evidence="2 5" id="KW-0812">Transmembrane</keyword>
<evidence type="ECO:0000313" key="7">
    <source>
        <dbReference type="EMBL" id="EEN46758.1"/>
    </source>
</evidence>
<accession>C3ZL76</accession>
<keyword evidence="3 5" id="KW-1133">Transmembrane helix</keyword>
<comment type="subcellular location">
    <subcellularLocation>
        <location evidence="1">Endomembrane system</location>
        <topology evidence="1">Multi-pass membrane protein</topology>
    </subcellularLocation>
</comment>
<dbReference type="AlphaFoldDB" id="C3ZL76"/>
<feature type="domain" description="DUF202" evidence="6">
    <location>
        <begin position="246"/>
        <end position="302"/>
    </location>
</feature>
<reference evidence="7" key="1">
    <citation type="journal article" date="2008" name="Nature">
        <title>The amphioxus genome and the evolution of the chordate karyotype.</title>
        <authorList>
            <consortium name="US DOE Joint Genome Institute (JGI-PGF)"/>
            <person name="Putnam N.H."/>
            <person name="Butts T."/>
            <person name="Ferrier D.E.K."/>
            <person name="Furlong R.F."/>
            <person name="Hellsten U."/>
            <person name="Kawashima T."/>
            <person name="Robinson-Rechavi M."/>
            <person name="Shoguchi E."/>
            <person name="Terry A."/>
            <person name="Yu J.-K."/>
            <person name="Benito-Gutierrez E.L."/>
            <person name="Dubchak I."/>
            <person name="Garcia-Fernandez J."/>
            <person name="Gibson-Brown J.J."/>
            <person name="Grigoriev I.V."/>
            <person name="Horton A.C."/>
            <person name="de Jong P.J."/>
            <person name="Jurka J."/>
            <person name="Kapitonov V.V."/>
            <person name="Kohara Y."/>
            <person name="Kuroki Y."/>
            <person name="Lindquist E."/>
            <person name="Lucas S."/>
            <person name="Osoegawa K."/>
            <person name="Pennacchio L.A."/>
            <person name="Salamov A.A."/>
            <person name="Satou Y."/>
            <person name="Sauka-Spengler T."/>
            <person name="Schmutz J."/>
            <person name="Shin-I T."/>
            <person name="Toyoda A."/>
            <person name="Bronner-Fraser M."/>
            <person name="Fujiyama A."/>
            <person name="Holland L.Z."/>
            <person name="Holland P.W.H."/>
            <person name="Satoh N."/>
            <person name="Rokhsar D.S."/>
        </authorList>
    </citation>
    <scope>NUCLEOTIDE SEQUENCE [LARGE SCALE GENOMIC DNA]</scope>
    <source>
        <strain evidence="7">S238N-H82</strain>
        <tissue evidence="7">Testes</tissue>
    </source>
</reference>
<evidence type="ECO:0000259" key="6">
    <source>
        <dbReference type="Pfam" id="PF02656"/>
    </source>
</evidence>
<protein>
    <recommendedName>
        <fullName evidence="6">DUF202 domain-containing protein</fullName>
    </recommendedName>
</protein>
<name>C3ZL76_BRAFL</name>
<sequence length="365" mass="39721">MEFTTWFTVVNNLANEIIQWSSNVENTNKTSFSRMQHLPGQVNSGFTSHEMAEVETINIGTSSGSTGHEMAEVEAINIGSSSGFTGREMAEVETINIGTSSGSTGHEMAEVEAINISSSSGFTGREMAEVETINIGSSSGFTGREMAEVETIDTGTSSGFTCREMTEVETMNIGTSSGFTGREMAEVETMNISSPRDPVKAKAAFTIDMPTDETPGEPGRRRAQWLCGLFDERQNVKNPSVAAGLERTLAAYMNQGLLLVGLGTTLMMFEETRPNLAGWILVPAGAVHIVWSWLEYYFRMRALRNNKEHRAMNYRRSMVWTAVLVALMLLVVGLNMVSNIKYGFVGISLPQNSAEQQAASVTGSP</sequence>
<dbReference type="Pfam" id="PF02656">
    <property type="entry name" value="DUF202"/>
    <property type="match status" value="1"/>
</dbReference>
<proteinExistence type="predicted"/>
<evidence type="ECO:0000256" key="3">
    <source>
        <dbReference type="ARBA" id="ARBA00022989"/>
    </source>
</evidence>
<evidence type="ECO:0000256" key="2">
    <source>
        <dbReference type="ARBA" id="ARBA00022692"/>
    </source>
</evidence>
<gene>
    <name evidence="7" type="ORF">BRAFLDRAFT_78161</name>
</gene>
<dbReference type="EMBL" id="GG666640">
    <property type="protein sequence ID" value="EEN46758.1"/>
    <property type="molecule type" value="Genomic_DNA"/>
</dbReference>
<feature type="transmembrane region" description="Helical" evidence="5">
    <location>
        <begin position="319"/>
        <end position="337"/>
    </location>
</feature>
<dbReference type="GO" id="GO:0012505">
    <property type="term" value="C:endomembrane system"/>
    <property type="evidence" value="ECO:0007669"/>
    <property type="project" value="UniProtKB-SubCell"/>
</dbReference>
<evidence type="ECO:0000256" key="4">
    <source>
        <dbReference type="ARBA" id="ARBA00023136"/>
    </source>
</evidence>
<keyword evidence="4 5" id="KW-0472">Membrane</keyword>